<evidence type="ECO:0000313" key="1">
    <source>
        <dbReference type="EMBL" id="SNS09881.1"/>
    </source>
</evidence>
<dbReference type="AlphaFoldDB" id="A0A239BR43"/>
<organism evidence="1 2">
    <name type="scientific">Dokdonia pacifica</name>
    <dbReference type="NCBI Taxonomy" id="1627892"/>
    <lineage>
        <taxon>Bacteria</taxon>
        <taxon>Pseudomonadati</taxon>
        <taxon>Bacteroidota</taxon>
        <taxon>Flavobacteriia</taxon>
        <taxon>Flavobacteriales</taxon>
        <taxon>Flavobacteriaceae</taxon>
        <taxon>Dokdonia</taxon>
    </lineage>
</organism>
<name>A0A239BR43_9FLAO</name>
<sequence length="50" mass="5775">MISCNAIYRLGILATLKIHFFKHLETTNLNQPYSGLFKLQNTTYIELPFG</sequence>
<dbReference type="Proteomes" id="UP000198379">
    <property type="component" value="Unassembled WGS sequence"/>
</dbReference>
<gene>
    <name evidence="1" type="ORF">SAMN06265376_106348</name>
</gene>
<accession>A0A239BR43</accession>
<keyword evidence="2" id="KW-1185">Reference proteome</keyword>
<proteinExistence type="predicted"/>
<protein>
    <submittedName>
        <fullName evidence="1">Uncharacterized protein</fullName>
    </submittedName>
</protein>
<evidence type="ECO:0000313" key="2">
    <source>
        <dbReference type="Proteomes" id="UP000198379"/>
    </source>
</evidence>
<dbReference type="EMBL" id="FZNY01000006">
    <property type="protein sequence ID" value="SNS09881.1"/>
    <property type="molecule type" value="Genomic_DNA"/>
</dbReference>
<reference evidence="1 2" key="1">
    <citation type="submission" date="2017-06" db="EMBL/GenBank/DDBJ databases">
        <authorList>
            <person name="Kim H.J."/>
            <person name="Triplett B.A."/>
        </authorList>
    </citation>
    <scope>NUCLEOTIDE SEQUENCE [LARGE SCALE GENOMIC DNA]</scope>
    <source>
        <strain evidence="1 2">DSM 25597</strain>
    </source>
</reference>